<evidence type="ECO:0000256" key="6">
    <source>
        <dbReference type="ARBA" id="ARBA00022989"/>
    </source>
</evidence>
<feature type="transmembrane region" description="Helical" evidence="12">
    <location>
        <begin position="427"/>
        <end position="443"/>
    </location>
</feature>
<dbReference type="PANTHER" id="PTHR42985">
    <property type="entry name" value="SODIUM-COUPLED MONOCARBOXYLATE TRANSPORTER"/>
    <property type="match status" value="1"/>
</dbReference>
<dbReference type="GO" id="GO:0006814">
    <property type="term" value="P:sodium ion transport"/>
    <property type="evidence" value="ECO:0007669"/>
    <property type="project" value="UniProtKB-KW"/>
</dbReference>
<feature type="transmembrane region" description="Helical" evidence="12">
    <location>
        <begin position="232"/>
        <end position="251"/>
    </location>
</feature>
<dbReference type="Proteomes" id="UP000324285">
    <property type="component" value="Chromosome"/>
</dbReference>
<organism evidence="13 14">
    <name type="scientific">Halomonas binhaiensis</name>
    <dbReference type="NCBI Taxonomy" id="2562282"/>
    <lineage>
        <taxon>Bacteria</taxon>
        <taxon>Pseudomonadati</taxon>
        <taxon>Pseudomonadota</taxon>
        <taxon>Gammaproteobacteria</taxon>
        <taxon>Oceanospirillales</taxon>
        <taxon>Halomonadaceae</taxon>
        <taxon>Halomonas</taxon>
    </lineage>
</organism>
<dbReference type="InterPro" id="IPR001734">
    <property type="entry name" value="Na/solute_symporter"/>
</dbReference>
<evidence type="ECO:0000256" key="8">
    <source>
        <dbReference type="ARBA" id="ARBA00023065"/>
    </source>
</evidence>
<evidence type="ECO:0000256" key="4">
    <source>
        <dbReference type="ARBA" id="ARBA00022475"/>
    </source>
</evidence>
<dbReference type="NCBIfam" id="TIGR00813">
    <property type="entry name" value="sss"/>
    <property type="match status" value="1"/>
</dbReference>
<evidence type="ECO:0000256" key="5">
    <source>
        <dbReference type="ARBA" id="ARBA00022692"/>
    </source>
</evidence>
<gene>
    <name evidence="13" type="ORF">E4T21_06340</name>
</gene>
<keyword evidence="7" id="KW-0915">Sodium</keyword>
<dbReference type="InterPro" id="IPR038377">
    <property type="entry name" value="Na/Glc_symporter_sf"/>
</dbReference>
<feature type="transmembrane region" description="Helical" evidence="12">
    <location>
        <begin position="120"/>
        <end position="141"/>
    </location>
</feature>
<comment type="similarity">
    <text evidence="2 11">Belongs to the sodium:solute symporter (SSF) (TC 2.A.21) family.</text>
</comment>
<evidence type="ECO:0000256" key="3">
    <source>
        <dbReference type="ARBA" id="ARBA00022448"/>
    </source>
</evidence>
<feature type="transmembrane region" description="Helical" evidence="12">
    <location>
        <begin position="272"/>
        <end position="296"/>
    </location>
</feature>
<proteinExistence type="inferred from homology"/>
<feature type="transmembrane region" description="Helical" evidence="12">
    <location>
        <begin position="6"/>
        <end position="26"/>
    </location>
</feature>
<feature type="transmembrane region" description="Helical" evidence="12">
    <location>
        <begin position="181"/>
        <end position="199"/>
    </location>
</feature>
<keyword evidence="3" id="KW-0813">Transport</keyword>
<reference evidence="13" key="1">
    <citation type="submission" date="2021-02" db="EMBL/GenBank/DDBJ databases">
        <title>Strain Y2R2, a novel species of the genus Halomonas.</title>
        <authorList>
            <person name="Huang H."/>
        </authorList>
    </citation>
    <scope>NUCLEOTIDE SEQUENCE</scope>
    <source>
        <strain evidence="13">Y2R2</strain>
    </source>
</reference>
<feature type="transmembrane region" description="Helical" evidence="12">
    <location>
        <begin position="372"/>
        <end position="390"/>
    </location>
</feature>
<evidence type="ECO:0000256" key="12">
    <source>
        <dbReference type="SAM" id="Phobius"/>
    </source>
</evidence>
<feature type="transmembrane region" description="Helical" evidence="12">
    <location>
        <begin position="147"/>
        <end position="169"/>
    </location>
</feature>
<evidence type="ECO:0000256" key="1">
    <source>
        <dbReference type="ARBA" id="ARBA00004651"/>
    </source>
</evidence>
<evidence type="ECO:0000256" key="7">
    <source>
        <dbReference type="ARBA" id="ARBA00023053"/>
    </source>
</evidence>
<dbReference type="PANTHER" id="PTHR42985:SF47">
    <property type="entry name" value="INTEGRAL MEMBRANE TRANSPORT PROTEIN"/>
    <property type="match status" value="1"/>
</dbReference>
<dbReference type="GO" id="GO:0005886">
    <property type="term" value="C:plasma membrane"/>
    <property type="evidence" value="ECO:0007669"/>
    <property type="project" value="UniProtKB-SubCell"/>
</dbReference>
<feature type="transmembrane region" description="Helical" evidence="12">
    <location>
        <begin position="402"/>
        <end position="420"/>
    </location>
</feature>
<keyword evidence="4" id="KW-1003">Cell membrane</keyword>
<evidence type="ECO:0000313" key="14">
    <source>
        <dbReference type="Proteomes" id="UP000324285"/>
    </source>
</evidence>
<dbReference type="OrthoDB" id="9814523at2"/>
<keyword evidence="14" id="KW-1185">Reference proteome</keyword>
<feature type="transmembrane region" description="Helical" evidence="12">
    <location>
        <begin position="513"/>
        <end position="534"/>
    </location>
</feature>
<keyword evidence="10" id="KW-0739">Sodium transport</keyword>
<keyword evidence="6 12" id="KW-1133">Transmembrane helix</keyword>
<accession>A0A5C1NNZ9</accession>
<feature type="transmembrane region" description="Helical" evidence="12">
    <location>
        <begin position="81"/>
        <end position="99"/>
    </location>
</feature>
<feature type="transmembrane region" description="Helical" evidence="12">
    <location>
        <begin position="316"/>
        <end position="334"/>
    </location>
</feature>
<evidence type="ECO:0000256" key="2">
    <source>
        <dbReference type="ARBA" id="ARBA00006434"/>
    </source>
</evidence>
<evidence type="ECO:0000256" key="11">
    <source>
        <dbReference type="RuleBase" id="RU362091"/>
    </source>
</evidence>
<evidence type="ECO:0000256" key="9">
    <source>
        <dbReference type="ARBA" id="ARBA00023136"/>
    </source>
</evidence>
<keyword evidence="8" id="KW-0406">Ion transport</keyword>
<dbReference type="GO" id="GO:0015293">
    <property type="term" value="F:symporter activity"/>
    <property type="evidence" value="ECO:0007669"/>
    <property type="project" value="TreeGrafter"/>
</dbReference>
<feature type="transmembrane region" description="Helical" evidence="12">
    <location>
        <begin position="46"/>
        <end position="69"/>
    </location>
</feature>
<dbReference type="InterPro" id="IPR051163">
    <property type="entry name" value="Sodium:Solute_Symporter_SSF"/>
</dbReference>
<dbReference type="AlphaFoldDB" id="A0A5C1NNZ9"/>
<keyword evidence="5 12" id="KW-0812">Transmembrane</keyword>
<dbReference type="KEGG" id="hbh:E4T21_06340"/>
<sequence length="535" mass="58806">MESFGLLNWTILIVYLIGNLAMGSLLSTKVNSAEDYYLGNKSIPWWAIGLSVMATYVSAMSFLGGPAWSYSNGLGVMMIQINYPLVVFLVITLFLPFFYNSGVASIYEYQEQRFGKKARGVMSIIFMMTQTLSSAAVLYATALVLSFITGVDVITAILVITLIALIYTLMGGITAVIWTDVLQAVILLVGAGIIFYALLDRMPESLVSTLGELKAQGKMDIMNWSFDTHVEATVWSGVIAMVLYHVTVYGANQMVVQRALAAKNIGDAKKSFLFMGFAAFFIYFLFLFMGVLFYSYYGGREFENSNTIVLQFAADYGLPGLLGIVAAAVVAASMSSLDSALNSLATVTTLDFYEKYFMKDASSAHYLKASRWFTVGWAVLIIVPAILFAQSEGSVLQLLTKVGSYFVGAKLSMYALGFFSRHTSERGLLIGVAVGFVAVWYAATQTEIAWPWFCAIGAVVNIPVAIVVSLLLDGRQTELSPYTIQGQKIMFRDQNLAAKDQGWYLIPGKVDRISWLLVVFFLATLAFLYLLTVLI</sequence>
<evidence type="ECO:0000313" key="13">
    <source>
        <dbReference type="EMBL" id="QEM83955.1"/>
    </source>
</evidence>
<dbReference type="EMBL" id="CP038437">
    <property type="protein sequence ID" value="QEM83955.1"/>
    <property type="molecule type" value="Genomic_DNA"/>
</dbReference>
<protein>
    <submittedName>
        <fullName evidence="13">Sodium/solute symporter</fullName>
    </submittedName>
</protein>
<dbReference type="PROSITE" id="PS50283">
    <property type="entry name" value="NA_SOLUT_SYMP_3"/>
    <property type="match status" value="1"/>
</dbReference>
<evidence type="ECO:0000256" key="10">
    <source>
        <dbReference type="ARBA" id="ARBA00023201"/>
    </source>
</evidence>
<name>A0A5C1NNZ9_9GAMM</name>
<comment type="subcellular location">
    <subcellularLocation>
        <location evidence="1">Cell membrane</location>
        <topology evidence="1">Multi-pass membrane protein</topology>
    </subcellularLocation>
</comment>
<keyword evidence="9 12" id="KW-0472">Membrane</keyword>
<dbReference type="Gene3D" id="1.20.1730.10">
    <property type="entry name" value="Sodium/glucose cotransporter"/>
    <property type="match status" value="1"/>
</dbReference>
<dbReference type="Pfam" id="PF00474">
    <property type="entry name" value="SSF"/>
    <property type="match status" value="1"/>
</dbReference>
<feature type="transmembrane region" description="Helical" evidence="12">
    <location>
        <begin position="449"/>
        <end position="472"/>
    </location>
</feature>